<dbReference type="EMBL" id="BAAAZN010000016">
    <property type="protein sequence ID" value="GAA3570632.1"/>
    <property type="molecule type" value="Genomic_DNA"/>
</dbReference>
<proteinExistence type="predicted"/>
<evidence type="ECO:0008006" key="3">
    <source>
        <dbReference type="Google" id="ProtNLM"/>
    </source>
</evidence>
<keyword evidence="2" id="KW-1185">Reference proteome</keyword>
<accession>A0ABP6XQH8</accession>
<dbReference type="Proteomes" id="UP001500689">
    <property type="component" value="Unassembled WGS sequence"/>
</dbReference>
<reference evidence="2" key="1">
    <citation type="journal article" date="2019" name="Int. J. Syst. Evol. Microbiol.">
        <title>The Global Catalogue of Microorganisms (GCM) 10K type strain sequencing project: providing services to taxonomists for standard genome sequencing and annotation.</title>
        <authorList>
            <consortium name="The Broad Institute Genomics Platform"/>
            <consortium name="The Broad Institute Genome Sequencing Center for Infectious Disease"/>
            <person name="Wu L."/>
            <person name="Ma J."/>
        </authorList>
    </citation>
    <scope>NUCLEOTIDE SEQUENCE [LARGE SCALE GENOMIC DNA]</scope>
    <source>
        <strain evidence="2">JCM 16898</strain>
    </source>
</reference>
<dbReference type="RefSeq" id="WP_344866449.1">
    <property type="nucleotide sequence ID" value="NZ_BAAAZN010000016.1"/>
</dbReference>
<evidence type="ECO:0000313" key="2">
    <source>
        <dbReference type="Proteomes" id="UP001500689"/>
    </source>
</evidence>
<organism evidence="1 2">
    <name type="scientific">Amycolatopsis ultiminotia</name>
    <dbReference type="NCBI Taxonomy" id="543629"/>
    <lineage>
        <taxon>Bacteria</taxon>
        <taxon>Bacillati</taxon>
        <taxon>Actinomycetota</taxon>
        <taxon>Actinomycetes</taxon>
        <taxon>Pseudonocardiales</taxon>
        <taxon>Pseudonocardiaceae</taxon>
        <taxon>Amycolatopsis</taxon>
    </lineage>
</organism>
<comment type="caution">
    <text evidence="1">The sequence shown here is derived from an EMBL/GenBank/DDBJ whole genome shotgun (WGS) entry which is preliminary data.</text>
</comment>
<evidence type="ECO:0000313" key="1">
    <source>
        <dbReference type="EMBL" id="GAA3570632.1"/>
    </source>
</evidence>
<protein>
    <recommendedName>
        <fullName evidence="3">AbrB/MazE/SpoVT family DNA-binding domain-containing protein</fullName>
    </recommendedName>
</protein>
<name>A0ABP6XQH8_9PSEU</name>
<sequence>MYGLAAVGSNGRIGDRTVFAALGWEPGTRLALNVEHDTAVIAADPCGVLAMTRQCDLRLPASVRHRCGLAPGDRILLAAHPGHGVLLAHPPAQLDRLLADSHATLLGGDPA</sequence>
<gene>
    <name evidence="1" type="ORF">GCM10022222_63430</name>
</gene>